<dbReference type="RefSeq" id="XP_070888093.1">
    <property type="nucleotide sequence ID" value="XM_071027420.1"/>
</dbReference>
<gene>
    <name evidence="1" type="ORF">BJX67DRAFT_32626</name>
</gene>
<comment type="caution">
    <text evidence="1">The sequence shown here is derived from an EMBL/GenBank/DDBJ whole genome shotgun (WGS) entry which is preliminary data.</text>
</comment>
<evidence type="ECO:0008006" key="3">
    <source>
        <dbReference type="Google" id="ProtNLM"/>
    </source>
</evidence>
<name>A0ABR4LY48_9EURO</name>
<dbReference type="PANTHER" id="PTHR47784">
    <property type="entry name" value="STEROL UPTAKE CONTROL PROTEIN 2"/>
    <property type="match status" value="1"/>
</dbReference>
<keyword evidence="2" id="KW-1185">Reference proteome</keyword>
<dbReference type="EMBL" id="JBFXLQ010000011">
    <property type="protein sequence ID" value="KAL2869114.1"/>
    <property type="molecule type" value="Genomic_DNA"/>
</dbReference>
<dbReference type="PANTHER" id="PTHR47784:SF9">
    <property type="entry name" value="ZN(II)2CYS6 TRANSCRIPTION FACTOR (EUROFUNG)"/>
    <property type="match status" value="1"/>
</dbReference>
<evidence type="ECO:0000313" key="2">
    <source>
        <dbReference type="Proteomes" id="UP001610432"/>
    </source>
</evidence>
<protein>
    <recommendedName>
        <fullName evidence="3">C6 finger domain protein</fullName>
    </recommendedName>
</protein>
<dbReference type="GeneID" id="98142492"/>
<reference evidence="1 2" key="1">
    <citation type="submission" date="2024-07" db="EMBL/GenBank/DDBJ databases">
        <title>Section-level genome sequencing and comparative genomics of Aspergillus sections Usti and Cavernicolus.</title>
        <authorList>
            <consortium name="Lawrence Berkeley National Laboratory"/>
            <person name="Nybo J.L."/>
            <person name="Vesth T.C."/>
            <person name="Theobald S."/>
            <person name="Frisvad J.C."/>
            <person name="Larsen T.O."/>
            <person name="Kjaerboelling I."/>
            <person name="Rothschild-Mancinelli K."/>
            <person name="Lyhne E.K."/>
            <person name="Kogle M.E."/>
            <person name="Barry K."/>
            <person name="Clum A."/>
            <person name="Na H."/>
            <person name="Ledsgaard L."/>
            <person name="Lin J."/>
            <person name="Lipzen A."/>
            <person name="Kuo A."/>
            <person name="Riley R."/>
            <person name="Mondo S."/>
            <person name="Labutti K."/>
            <person name="Haridas S."/>
            <person name="Pangalinan J."/>
            <person name="Salamov A.A."/>
            <person name="Simmons B.A."/>
            <person name="Magnuson J.K."/>
            <person name="Chen J."/>
            <person name="Drula E."/>
            <person name="Henrissat B."/>
            <person name="Wiebenga A."/>
            <person name="Lubbers R.J."/>
            <person name="Gomes A.C."/>
            <person name="Macurrencykelacurrency M.R."/>
            <person name="Stajich J."/>
            <person name="Grigoriev I.V."/>
            <person name="Mortensen U.H."/>
            <person name="De Vries R.P."/>
            <person name="Baker S.E."/>
            <person name="Andersen M.R."/>
        </authorList>
    </citation>
    <scope>NUCLEOTIDE SEQUENCE [LARGE SCALE GENOMIC DNA]</scope>
    <source>
        <strain evidence="1 2">CBS 449.75</strain>
    </source>
</reference>
<accession>A0ABR4LY48</accession>
<dbReference type="Proteomes" id="UP001610432">
    <property type="component" value="Unassembled WGS sequence"/>
</dbReference>
<organism evidence="1 2">
    <name type="scientific">Aspergillus lucknowensis</name>
    <dbReference type="NCBI Taxonomy" id="176173"/>
    <lineage>
        <taxon>Eukaryota</taxon>
        <taxon>Fungi</taxon>
        <taxon>Dikarya</taxon>
        <taxon>Ascomycota</taxon>
        <taxon>Pezizomycotina</taxon>
        <taxon>Eurotiomycetes</taxon>
        <taxon>Eurotiomycetidae</taxon>
        <taxon>Eurotiales</taxon>
        <taxon>Aspergillaceae</taxon>
        <taxon>Aspergillus</taxon>
        <taxon>Aspergillus subgen. Nidulantes</taxon>
    </lineage>
</organism>
<sequence>MRCRMYGVRCNFAFGVPDLQPLNEDQARQEAGVPPVQLPVSNAVWYGDALRLDSQDQALFDRFRYRTLYTLGEPGMVKIWENMLVACFAAPFLMHGTLAVAAAHDRCLHATPHRRTLRETYHFSRCTTLFNRWLNDSIAEEHKDPLWATAGTLSILTFTSINTCSPVQTWPLGPPDSSDLEWLRLGVGKMTLWHLVNPLRPESAFRTIYDDPVRVHQHLPRKGCAGVSVELAHLCGLTESSTQETNPYFTVAHHISRLLHLPKGKATADAIMMVTAHMHGRFATFLKNKDPVALLLLALWYTRACESKWWIEIRARYELVAICTYLLRYHADNSAIRALVPHADLEGLG</sequence>
<dbReference type="InterPro" id="IPR053157">
    <property type="entry name" value="Sterol_Uptake_Regulator"/>
</dbReference>
<evidence type="ECO:0000313" key="1">
    <source>
        <dbReference type="EMBL" id="KAL2869114.1"/>
    </source>
</evidence>
<proteinExistence type="predicted"/>